<proteinExistence type="predicted"/>
<feature type="transmembrane region" description="Helical" evidence="5">
    <location>
        <begin position="391"/>
        <end position="410"/>
    </location>
</feature>
<dbReference type="GeneID" id="73379090"/>
<keyword evidence="3 5" id="KW-1133">Transmembrane helix</keyword>
<keyword evidence="8" id="KW-1185">Reference proteome</keyword>
<sequence length="505" mass="56784">MANMALKSVKRIVTPLVKISSIFNFCLFRLTSAILSERTVQEFGKEWFKNFAFVMGCILFTALVNYIPRPEHIFYKFLYRFDTYFFDVWKQPVGSITGLILTCLGSCILYHVHYRIDDGLKLPHHHHHHHHSNQIFKLKPLQISTVLTSRASGSVVSGCSGGGASGSAVGDCSGGGASGSVVGGCSGGWGGCGDELSSAISSRPSTSTTGSSTLSPLSDINNNYIIPDEEIFELSSKINVDYFGSQIVSGDKSTIQDYWRKMPAILLLLAWFILNIVYNFKHPVYKTKNIVAWVFHVPVHFIVPPVAGLWLYIWHAPGALQLLTLCLGFQNFALILTYLVFPNAPPSFIKLYGDNKVPTFDMIYSDGQASEDKKFSFLLHKAIYYATPHKFASFPSLHSAFASLICFFVCHYSRWSWFKLLSLVNVIGQWWAEIYLDHHWRIDSLVGLIYAIIIWTLVKDWYKSLAEIDLKFSKARASGDYVNGSTMGMRLFWGTRLQSFFDPLA</sequence>
<dbReference type="GO" id="GO:0070916">
    <property type="term" value="C:inositol phosphoceramide synthase complex"/>
    <property type="evidence" value="ECO:0007669"/>
    <property type="project" value="TreeGrafter"/>
</dbReference>
<dbReference type="EMBL" id="JAHUZD010000027">
    <property type="protein sequence ID" value="KAI3405865.1"/>
    <property type="molecule type" value="Genomic_DNA"/>
</dbReference>
<keyword evidence="4 5" id="KW-0472">Membrane</keyword>
<dbReference type="GO" id="GO:0016020">
    <property type="term" value="C:membrane"/>
    <property type="evidence" value="ECO:0007669"/>
    <property type="project" value="UniProtKB-SubCell"/>
</dbReference>
<dbReference type="InterPro" id="IPR036938">
    <property type="entry name" value="PAP2/HPO_sf"/>
</dbReference>
<keyword evidence="2 5" id="KW-0812">Transmembrane</keyword>
<evidence type="ECO:0000256" key="1">
    <source>
        <dbReference type="ARBA" id="ARBA00004141"/>
    </source>
</evidence>
<feature type="transmembrane region" description="Helical" evidence="5">
    <location>
        <begin position="88"/>
        <end position="112"/>
    </location>
</feature>
<feature type="domain" description="Inositolphosphotransferase Aur1/Ipt1" evidence="6">
    <location>
        <begin position="288"/>
        <end position="456"/>
    </location>
</feature>
<evidence type="ECO:0000313" key="8">
    <source>
        <dbReference type="Proteomes" id="UP001202479"/>
    </source>
</evidence>
<dbReference type="InterPro" id="IPR052185">
    <property type="entry name" value="IPC_Synthase-Related"/>
</dbReference>
<dbReference type="InterPro" id="IPR026841">
    <property type="entry name" value="Aur1/Ipt1"/>
</dbReference>
<name>A0AAI9T0P2_9ASCO</name>
<dbReference type="SUPFAM" id="SSF48317">
    <property type="entry name" value="Acid phosphatase/Vanadium-dependent haloperoxidase"/>
    <property type="match status" value="1"/>
</dbReference>
<gene>
    <name evidence="7" type="ORF">KGF56_001473</name>
</gene>
<comment type="subcellular location">
    <subcellularLocation>
        <location evidence="1">Membrane</location>
        <topology evidence="1">Multi-pass membrane protein</topology>
    </subcellularLocation>
</comment>
<dbReference type="Pfam" id="PF14378">
    <property type="entry name" value="PAP2_3"/>
    <property type="match status" value="1"/>
</dbReference>
<evidence type="ECO:0000259" key="6">
    <source>
        <dbReference type="Pfam" id="PF14378"/>
    </source>
</evidence>
<reference evidence="7" key="1">
    <citation type="journal article" date="2022" name="DNA Res.">
        <title>Genome analysis of five recently described species of the CUG-Ser clade uncovers Candida theae as a new hybrid lineage with pathogenic potential in the Candida parapsilosis species complex.</title>
        <authorList>
            <person name="Mixao V."/>
            <person name="Del Olmo V."/>
            <person name="Hegedusova E."/>
            <person name="Saus E."/>
            <person name="Pryszcz L."/>
            <person name="Cillingova A."/>
            <person name="Nosek J."/>
            <person name="Gabaldon T."/>
        </authorList>
    </citation>
    <scope>NUCLEOTIDE SEQUENCE</scope>
    <source>
        <strain evidence="7">CBS 10844</strain>
    </source>
</reference>
<dbReference type="CDD" id="cd03386">
    <property type="entry name" value="PAP2_Aur1_like"/>
    <property type="match status" value="1"/>
</dbReference>
<feature type="transmembrane region" description="Helical" evidence="5">
    <location>
        <begin position="320"/>
        <end position="341"/>
    </location>
</feature>
<evidence type="ECO:0000256" key="5">
    <source>
        <dbReference type="SAM" id="Phobius"/>
    </source>
</evidence>
<comment type="caution">
    <text evidence="7">The sequence shown here is derived from an EMBL/GenBank/DDBJ whole genome shotgun (WGS) entry which is preliminary data.</text>
</comment>
<dbReference type="GO" id="GO:0030148">
    <property type="term" value="P:sphingolipid biosynthetic process"/>
    <property type="evidence" value="ECO:0007669"/>
    <property type="project" value="TreeGrafter"/>
</dbReference>
<dbReference type="RefSeq" id="XP_049181610.1">
    <property type="nucleotide sequence ID" value="XM_049322599.1"/>
</dbReference>
<dbReference type="Proteomes" id="UP001202479">
    <property type="component" value="Unassembled WGS sequence"/>
</dbReference>
<evidence type="ECO:0000256" key="4">
    <source>
        <dbReference type="ARBA" id="ARBA00023136"/>
    </source>
</evidence>
<protein>
    <recommendedName>
        <fullName evidence="6">Inositolphosphotransferase Aur1/Ipt1 domain-containing protein</fullName>
    </recommendedName>
</protein>
<feature type="transmembrane region" description="Helical" evidence="5">
    <location>
        <begin position="262"/>
        <end position="278"/>
    </location>
</feature>
<accession>A0AAI9T0P2</accession>
<feature type="transmembrane region" description="Helical" evidence="5">
    <location>
        <begin position="290"/>
        <end position="313"/>
    </location>
</feature>
<evidence type="ECO:0000256" key="3">
    <source>
        <dbReference type="ARBA" id="ARBA00022989"/>
    </source>
</evidence>
<dbReference type="GO" id="GO:0006676">
    <property type="term" value="P:mannosyl diphosphorylinositol ceramide metabolic process"/>
    <property type="evidence" value="ECO:0007669"/>
    <property type="project" value="TreeGrafter"/>
</dbReference>
<evidence type="ECO:0000313" key="7">
    <source>
        <dbReference type="EMBL" id="KAI3405865.1"/>
    </source>
</evidence>
<dbReference type="PANTHER" id="PTHR31310:SF8">
    <property type="entry name" value="INOSITOLPHOSPHOTRANSFERASE 1"/>
    <property type="match status" value="1"/>
</dbReference>
<organism evidence="7 8">
    <name type="scientific">Candida oxycetoniae</name>
    <dbReference type="NCBI Taxonomy" id="497107"/>
    <lineage>
        <taxon>Eukaryota</taxon>
        <taxon>Fungi</taxon>
        <taxon>Dikarya</taxon>
        <taxon>Ascomycota</taxon>
        <taxon>Saccharomycotina</taxon>
        <taxon>Pichiomycetes</taxon>
        <taxon>Debaryomycetaceae</taxon>
        <taxon>Candida/Lodderomyces clade</taxon>
        <taxon>Candida</taxon>
    </lineage>
</organism>
<evidence type="ECO:0000256" key="2">
    <source>
        <dbReference type="ARBA" id="ARBA00022692"/>
    </source>
</evidence>
<dbReference type="PANTHER" id="PTHR31310">
    <property type="match status" value="1"/>
</dbReference>
<feature type="transmembrane region" description="Helical" evidence="5">
    <location>
        <begin position="47"/>
        <end position="68"/>
    </location>
</feature>
<dbReference type="AlphaFoldDB" id="A0AAI9T0P2"/>